<feature type="domain" description="VOC" evidence="1">
    <location>
        <begin position="5"/>
        <end position="150"/>
    </location>
</feature>
<keyword evidence="3" id="KW-1185">Reference proteome</keyword>
<evidence type="ECO:0000313" key="3">
    <source>
        <dbReference type="Proteomes" id="UP000035553"/>
    </source>
</evidence>
<dbReference type="Proteomes" id="UP000035553">
    <property type="component" value="Unassembled WGS sequence"/>
</dbReference>
<accession>A0A0U1QLU9</accession>
<sequence length="256" mass="28900">MAVLNWDHTMINVQDVDEAVQFFGEHGIVFARGGRHEKWGTENALGYFGLNYIELISVYDEARAKDFSRSDASAVYDAVQDYEQKLQRINTIALRTSDIEATHARLKQAGVPAGDIEVGKRLDEQGHLITWSIFFIDGTIDGLPYPFFIQWQGSDETRAQKLTEQGLIVQHSAGDLLARQAVFHVPDPQKAADVWGRLLEGNPEKTERGYRIQLQDRQLIFDQGAENHIVQLNFDGAGDPLKQQALVFDQIKLSFN</sequence>
<organism evidence="2 3">
    <name type="scientific">Sporolactobacillus inulinus CASD</name>
    <dbReference type="NCBI Taxonomy" id="1069536"/>
    <lineage>
        <taxon>Bacteria</taxon>
        <taxon>Bacillati</taxon>
        <taxon>Bacillota</taxon>
        <taxon>Bacilli</taxon>
        <taxon>Bacillales</taxon>
        <taxon>Sporolactobacillaceae</taxon>
        <taxon>Sporolactobacillus</taxon>
    </lineage>
</organism>
<dbReference type="SUPFAM" id="SSF54593">
    <property type="entry name" value="Glyoxalase/Bleomycin resistance protein/Dihydroxybiphenyl dioxygenase"/>
    <property type="match status" value="1"/>
</dbReference>
<name>A0A0U1QLU9_9BACL</name>
<dbReference type="STRING" id="1069536.SINU_12495"/>
<comment type="caution">
    <text evidence="2">The sequence shown here is derived from an EMBL/GenBank/DDBJ whole genome shotgun (WGS) entry which is preliminary data.</text>
</comment>
<dbReference type="PANTHER" id="PTHR40265:SF1">
    <property type="entry name" value="GLYOXALASE-LIKE DOMAIN-CONTAINING PROTEIN"/>
    <property type="match status" value="1"/>
</dbReference>
<dbReference type="PANTHER" id="PTHR40265">
    <property type="entry name" value="BLL2707 PROTEIN"/>
    <property type="match status" value="1"/>
</dbReference>
<dbReference type="AlphaFoldDB" id="A0A0U1QLU9"/>
<evidence type="ECO:0000313" key="2">
    <source>
        <dbReference type="EMBL" id="KLI01606.1"/>
    </source>
</evidence>
<dbReference type="EMBL" id="AFVQ02000182">
    <property type="protein sequence ID" value="KLI01606.1"/>
    <property type="molecule type" value="Genomic_DNA"/>
</dbReference>
<dbReference type="Pfam" id="PF13468">
    <property type="entry name" value="Glyoxalase_3"/>
    <property type="match status" value="1"/>
</dbReference>
<dbReference type="Gene3D" id="3.10.180.10">
    <property type="entry name" value="2,3-Dihydroxybiphenyl 1,2-Dioxygenase, domain 1"/>
    <property type="match status" value="1"/>
</dbReference>
<dbReference type="InterPro" id="IPR037523">
    <property type="entry name" value="VOC_core"/>
</dbReference>
<dbReference type="OrthoDB" id="9111355at2"/>
<dbReference type="InterPro" id="IPR025870">
    <property type="entry name" value="Glyoxalase-like_dom"/>
</dbReference>
<protein>
    <recommendedName>
        <fullName evidence="1">VOC domain-containing protein</fullName>
    </recommendedName>
</protein>
<dbReference type="RefSeq" id="WP_010023647.1">
    <property type="nucleotide sequence ID" value="NZ_AFVQ02000182.1"/>
</dbReference>
<gene>
    <name evidence="2" type="ORF">SINU_12495</name>
</gene>
<proteinExistence type="predicted"/>
<dbReference type="InterPro" id="IPR029068">
    <property type="entry name" value="Glyas_Bleomycin-R_OHBP_Dase"/>
</dbReference>
<evidence type="ECO:0000259" key="1">
    <source>
        <dbReference type="PROSITE" id="PS51819"/>
    </source>
</evidence>
<reference evidence="2 3" key="1">
    <citation type="journal article" date="2011" name="J. Bacteriol.">
        <title>Draft genome sequence of Sporolactobacillus inulinus strain CASD, an efficient D-lactic acid-producing bacterium with high-concentration lactate tolerance capability.</title>
        <authorList>
            <person name="Yu B."/>
            <person name="Su F."/>
            <person name="Wang L."/>
            <person name="Xu K."/>
            <person name="Zhao B."/>
            <person name="Xu P."/>
        </authorList>
    </citation>
    <scope>NUCLEOTIDE SEQUENCE [LARGE SCALE GENOMIC DNA]</scope>
    <source>
        <strain evidence="2 3">CASD</strain>
    </source>
</reference>
<dbReference type="PROSITE" id="PS51819">
    <property type="entry name" value="VOC"/>
    <property type="match status" value="1"/>
</dbReference>